<keyword evidence="1" id="KW-0949">S-adenosyl-L-methionine</keyword>
<dbReference type="RefSeq" id="WP_066242061.1">
    <property type="nucleotide sequence ID" value="NZ_LSGP01000017.1"/>
</dbReference>
<organism evidence="6 7">
    <name type="scientific">Anaerosporomusa subterranea</name>
    <dbReference type="NCBI Taxonomy" id="1794912"/>
    <lineage>
        <taxon>Bacteria</taxon>
        <taxon>Bacillati</taxon>
        <taxon>Bacillota</taxon>
        <taxon>Negativicutes</taxon>
        <taxon>Acetonemataceae</taxon>
        <taxon>Anaerosporomusa</taxon>
    </lineage>
</organism>
<dbReference type="PANTHER" id="PTHR11228:SF7">
    <property type="entry name" value="PQQA PEPTIDE CYCLASE"/>
    <property type="match status" value="1"/>
</dbReference>
<dbReference type="AlphaFoldDB" id="A0A154BR68"/>
<dbReference type="GO" id="GO:0003824">
    <property type="term" value="F:catalytic activity"/>
    <property type="evidence" value="ECO:0007669"/>
    <property type="project" value="InterPro"/>
</dbReference>
<evidence type="ECO:0000256" key="3">
    <source>
        <dbReference type="ARBA" id="ARBA00023004"/>
    </source>
</evidence>
<evidence type="ECO:0000256" key="1">
    <source>
        <dbReference type="ARBA" id="ARBA00022691"/>
    </source>
</evidence>
<dbReference type="CDD" id="cd01335">
    <property type="entry name" value="Radical_SAM"/>
    <property type="match status" value="1"/>
</dbReference>
<dbReference type="Pfam" id="PF04055">
    <property type="entry name" value="Radical_SAM"/>
    <property type="match status" value="1"/>
</dbReference>
<evidence type="ECO:0000256" key="4">
    <source>
        <dbReference type="ARBA" id="ARBA00023014"/>
    </source>
</evidence>
<dbReference type="Proteomes" id="UP000076268">
    <property type="component" value="Unassembled WGS sequence"/>
</dbReference>
<dbReference type="GO" id="GO:0051536">
    <property type="term" value="F:iron-sulfur cluster binding"/>
    <property type="evidence" value="ECO:0007669"/>
    <property type="project" value="UniProtKB-KW"/>
</dbReference>
<keyword evidence="7" id="KW-1185">Reference proteome</keyword>
<dbReference type="GO" id="GO:0046872">
    <property type="term" value="F:metal ion binding"/>
    <property type="evidence" value="ECO:0007669"/>
    <property type="project" value="UniProtKB-KW"/>
</dbReference>
<proteinExistence type="predicted"/>
<dbReference type="Gene3D" id="3.20.20.70">
    <property type="entry name" value="Aldolase class I"/>
    <property type="match status" value="1"/>
</dbReference>
<evidence type="ECO:0000313" key="6">
    <source>
        <dbReference type="EMBL" id="KYZ76494.1"/>
    </source>
</evidence>
<name>A0A154BR68_ANASB</name>
<dbReference type="STRING" id="1794912.AXX12_08660"/>
<dbReference type="InterPro" id="IPR050377">
    <property type="entry name" value="Radical_SAM_PqqE_MftC-like"/>
</dbReference>
<keyword evidence="4" id="KW-0411">Iron-sulfur</keyword>
<evidence type="ECO:0000313" key="7">
    <source>
        <dbReference type="Proteomes" id="UP000076268"/>
    </source>
</evidence>
<dbReference type="InterPro" id="IPR013785">
    <property type="entry name" value="Aldolase_TIM"/>
</dbReference>
<dbReference type="SUPFAM" id="SSF102114">
    <property type="entry name" value="Radical SAM enzymes"/>
    <property type="match status" value="1"/>
</dbReference>
<accession>A0A154BR68</accession>
<dbReference type="InterPro" id="IPR058240">
    <property type="entry name" value="rSAM_sf"/>
</dbReference>
<keyword evidence="3" id="KW-0408">Iron</keyword>
<dbReference type="EMBL" id="LSGP01000017">
    <property type="protein sequence ID" value="KYZ76494.1"/>
    <property type="molecule type" value="Genomic_DNA"/>
</dbReference>
<dbReference type="SFLD" id="SFLDS00029">
    <property type="entry name" value="Radical_SAM"/>
    <property type="match status" value="1"/>
</dbReference>
<protein>
    <recommendedName>
        <fullName evidence="5">Radical SAM core domain-containing protein</fullName>
    </recommendedName>
</protein>
<comment type="caution">
    <text evidence="6">The sequence shown here is derived from an EMBL/GenBank/DDBJ whole genome shotgun (WGS) entry which is preliminary data.</text>
</comment>
<dbReference type="InterPro" id="IPR007197">
    <property type="entry name" value="rSAM"/>
</dbReference>
<gene>
    <name evidence="6" type="ORF">AXX12_08660</name>
</gene>
<reference evidence="6 7" key="1">
    <citation type="submission" date="2016-02" db="EMBL/GenBank/DDBJ databases">
        <title>Anaerosporomusa subterraneum gen. nov., sp. nov., a spore-forming obligate anaerobe isolated from saprolite.</title>
        <authorList>
            <person name="Choi J.K."/>
            <person name="Shah M."/>
            <person name="Yee N."/>
        </authorList>
    </citation>
    <scope>NUCLEOTIDE SEQUENCE [LARGE SCALE GENOMIC DNA]</scope>
    <source>
        <strain evidence="6 7">RU4</strain>
    </source>
</reference>
<evidence type="ECO:0000256" key="2">
    <source>
        <dbReference type="ARBA" id="ARBA00022723"/>
    </source>
</evidence>
<dbReference type="OrthoDB" id="1684206at2"/>
<dbReference type="PANTHER" id="PTHR11228">
    <property type="entry name" value="RADICAL SAM DOMAIN PROTEIN"/>
    <property type="match status" value="1"/>
</dbReference>
<keyword evidence="2" id="KW-0479">Metal-binding</keyword>
<sequence>MPERLTAKIFDFYITTKCTMNCELCAAAVPYNPRPCHTLKENAFREIKEFFRIWDFTERVEFIGGEPLMHPQILEIIEETLKYRNQFERLRITTNATIVPQDELLELARSCGKYFDFIVDDYGEHSKNLQPLVEKLEQYGIPYRVDVYHGENQRYDGWIHFGDYEDYGYSTKEVERIFQRCIAPKNAFTCVNAGKAFSCVYAMSLFLAKGILPEKGEYIDLLDDTVSLAEKREIGTGFCTKPIKACHYCKGFDSENSERYPAAKQLLRKRGDLAGV</sequence>
<evidence type="ECO:0000259" key="5">
    <source>
        <dbReference type="Pfam" id="PF04055"/>
    </source>
</evidence>
<feature type="domain" description="Radical SAM core" evidence="5">
    <location>
        <begin position="13"/>
        <end position="124"/>
    </location>
</feature>